<dbReference type="CDD" id="cd05153">
    <property type="entry name" value="HomoserineK_II"/>
    <property type="match status" value="1"/>
</dbReference>
<dbReference type="Gene3D" id="3.90.1200.10">
    <property type="match status" value="1"/>
</dbReference>
<dbReference type="PANTHER" id="PTHR21064">
    <property type="entry name" value="AMINOGLYCOSIDE PHOSPHOTRANSFERASE DOMAIN-CONTAINING PROTEIN-RELATED"/>
    <property type="match status" value="1"/>
</dbReference>
<dbReference type="Proteomes" id="UP000076625">
    <property type="component" value="Unassembled WGS sequence"/>
</dbReference>
<evidence type="ECO:0000313" key="11">
    <source>
        <dbReference type="EMBL" id="KZE33496.1"/>
    </source>
</evidence>
<keyword evidence="6 8" id="KW-0067">ATP-binding</keyword>
<sequence length="312" mass="34628">MSVYTSVGEAELAAWLSRYSIGQLKSLKGIAAGITNTNYFVDTTHGRYVLTLFEVLRLDELPYYLELMSHLARHGVACPAPIADSTDGYASMLAGKPACLVTCLTGAEVSAPSAAQCFAVGEMLAAMHEAGNTFPRRMANPRGPAWWSATAAGLYAEMDALDAASLREEVAFQDRYRFAHLPTGVVHADLFRDNVLFDGDRVAGFIDFYYACNDVLAYDVAIALNDWARRDDGAIDDALARALLAGYQSLRRFSDDEKAAWPVLLRAAGLRFWTSRLLDLYRPQAGEMTYTKDPKVFQRVVEDHRARRDFWL</sequence>
<evidence type="ECO:0000256" key="3">
    <source>
        <dbReference type="ARBA" id="ARBA00022697"/>
    </source>
</evidence>
<dbReference type="EC" id="2.7.1.39" evidence="8 9"/>
<dbReference type="Gene3D" id="3.30.200.20">
    <property type="entry name" value="Phosphorylase Kinase, domain 1"/>
    <property type="match status" value="1"/>
</dbReference>
<evidence type="ECO:0000256" key="7">
    <source>
        <dbReference type="ARBA" id="ARBA00038240"/>
    </source>
</evidence>
<evidence type="ECO:0000256" key="1">
    <source>
        <dbReference type="ARBA" id="ARBA00022605"/>
    </source>
</evidence>
<comment type="catalytic activity">
    <reaction evidence="8">
        <text>L-homoserine + ATP = O-phospho-L-homoserine + ADP + H(+)</text>
        <dbReference type="Rhea" id="RHEA:13985"/>
        <dbReference type="ChEBI" id="CHEBI:15378"/>
        <dbReference type="ChEBI" id="CHEBI:30616"/>
        <dbReference type="ChEBI" id="CHEBI:57476"/>
        <dbReference type="ChEBI" id="CHEBI:57590"/>
        <dbReference type="ChEBI" id="CHEBI:456216"/>
        <dbReference type="EC" id="2.7.1.39"/>
    </reaction>
</comment>
<dbReference type="InterPro" id="IPR011009">
    <property type="entry name" value="Kinase-like_dom_sf"/>
</dbReference>
<name>A0A163CYQ0_9NEIS</name>
<dbReference type="InterPro" id="IPR050249">
    <property type="entry name" value="Pseudomonas-type_ThrB"/>
</dbReference>
<dbReference type="Pfam" id="PF01636">
    <property type="entry name" value="APH"/>
    <property type="match status" value="1"/>
</dbReference>
<evidence type="ECO:0000256" key="9">
    <source>
        <dbReference type="NCBIfam" id="TIGR00938"/>
    </source>
</evidence>
<gene>
    <name evidence="8" type="primary">thrB</name>
    <name evidence="11" type="ORF">AVW16_08125</name>
</gene>
<evidence type="ECO:0000256" key="4">
    <source>
        <dbReference type="ARBA" id="ARBA00022741"/>
    </source>
</evidence>
<proteinExistence type="inferred from homology"/>
<keyword evidence="4 8" id="KW-0547">Nucleotide-binding</keyword>
<evidence type="ECO:0000256" key="2">
    <source>
        <dbReference type="ARBA" id="ARBA00022679"/>
    </source>
</evidence>
<accession>A0A163CYQ0</accession>
<dbReference type="NCBIfam" id="NF003558">
    <property type="entry name" value="PRK05231.1"/>
    <property type="match status" value="1"/>
</dbReference>
<keyword evidence="12" id="KW-1185">Reference proteome</keyword>
<evidence type="ECO:0000313" key="12">
    <source>
        <dbReference type="Proteomes" id="UP000076625"/>
    </source>
</evidence>
<dbReference type="PANTHER" id="PTHR21064:SF6">
    <property type="entry name" value="AMINOGLYCOSIDE PHOSPHOTRANSFERASE DOMAIN-CONTAINING PROTEIN"/>
    <property type="match status" value="1"/>
</dbReference>
<dbReference type="SUPFAM" id="SSF56112">
    <property type="entry name" value="Protein kinase-like (PK-like)"/>
    <property type="match status" value="1"/>
</dbReference>
<reference evidence="12" key="1">
    <citation type="submission" date="2016-01" db="EMBL/GenBank/DDBJ databases">
        <title>Draft genome of Chromobacterium sp. F49.</title>
        <authorList>
            <person name="Hong K.W."/>
        </authorList>
    </citation>
    <scope>NUCLEOTIDE SEQUENCE [LARGE SCALE GENOMIC DNA]</scope>
    <source>
        <strain evidence="12">CN10</strain>
    </source>
</reference>
<evidence type="ECO:0000256" key="8">
    <source>
        <dbReference type="HAMAP-Rule" id="MF_00301"/>
    </source>
</evidence>
<dbReference type="GO" id="GO:0005524">
    <property type="term" value="F:ATP binding"/>
    <property type="evidence" value="ECO:0007669"/>
    <property type="project" value="UniProtKB-KW"/>
</dbReference>
<dbReference type="STRING" id="1452487.AVW16_08125"/>
<dbReference type="EMBL" id="LQQU01000013">
    <property type="protein sequence ID" value="KZE33496.1"/>
    <property type="molecule type" value="Genomic_DNA"/>
</dbReference>
<feature type="domain" description="Aminoglycoside phosphotransferase" evidence="10">
    <location>
        <begin position="27"/>
        <end position="251"/>
    </location>
</feature>
<dbReference type="OrthoDB" id="9777460at2"/>
<evidence type="ECO:0000256" key="5">
    <source>
        <dbReference type="ARBA" id="ARBA00022777"/>
    </source>
</evidence>
<keyword evidence="2 8" id="KW-0808">Transferase</keyword>
<comment type="similarity">
    <text evidence="7 8">Belongs to the pseudomonas-type ThrB family.</text>
</comment>
<comment type="pathway">
    <text evidence="8">Amino-acid biosynthesis; L-threonine biosynthesis; L-threonine from L-aspartate: step 4/5.</text>
</comment>
<dbReference type="GO" id="GO:0004413">
    <property type="term" value="F:homoserine kinase activity"/>
    <property type="evidence" value="ECO:0007669"/>
    <property type="project" value="UniProtKB-UniRule"/>
</dbReference>
<dbReference type="InterPro" id="IPR002575">
    <property type="entry name" value="Aminoglycoside_PTrfase"/>
</dbReference>
<keyword evidence="1 8" id="KW-0028">Amino-acid biosynthesis</keyword>
<dbReference type="RefSeq" id="WP_066610834.1">
    <property type="nucleotide sequence ID" value="NZ_LQQU01000013.1"/>
</dbReference>
<comment type="caution">
    <text evidence="11">The sequence shown here is derived from an EMBL/GenBank/DDBJ whole genome shotgun (WGS) entry which is preliminary data.</text>
</comment>
<organism evidence="11 12">
    <name type="scientific">Crenobacter luteus</name>
    <dbReference type="NCBI Taxonomy" id="1452487"/>
    <lineage>
        <taxon>Bacteria</taxon>
        <taxon>Pseudomonadati</taxon>
        <taxon>Pseudomonadota</taxon>
        <taxon>Betaproteobacteria</taxon>
        <taxon>Neisseriales</taxon>
        <taxon>Neisseriaceae</taxon>
        <taxon>Crenobacter</taxon>
    </lineage>
</organism>
<keyword evidence="5 8" id="KW-0418">Kinase</keyword>
<dbReference type="InterPro" id="IPR005280">
    <property type="entry name" value="Homoserine_kinase_II"/>
</dbReference>
<dbReference type="GO" id="GO:0009088">
    <property type="term" value="P:threonine biosynthetic process"/>
    <property type="evidence" value="ECO:0007669"/>
    <property type="project" value="UniProtKB-UniRule"/>
</dbReference>
<evidence type="ECO:0000256" key="6">
    <source>
        <dbReference type="ARBA" id="ARBA00022840"/>
    </source>
</evidence>
<evidence type="ECO:0000259" key="10">
    <source>
        <dbReference type="Pfam" id="PF01636"/>
    </source>
</evidence>
<dbReference type="UniPathway" id="UPA00050">
    <property type="reaction ID" value="UER00064"/>
</dbReference>
<dbReference type="AlphaFoldDB" id="A0A163CYQ0"/>
<protein>
    <recommendedName>
        <fullName evidence="8 9">Homoserine kinase</fullName>
        <shortName evidence="8">HK</shortName>
        <shortName evidence="8">HSK</shortName>
        <ecNumber evidence="8 9">2.7.1.39</ecNumber>
    </recommendedName>
</protein>
<dbReference type="NCBIfam" id="TIGR00938">
    <property type="entry name" value="thrB_alt"/>
    <property type="match status" value="1"/>
</dbReference>
<dbReference type="HAMAP" id="MF_00301">
    <property type="entry name" value="Homoser_kinase_2"/>
    <property type="match status" value="1"/>
</dbReference>
<keyword evidence="3 8" id="KW-0791">Threonine biosynthesis</keyword>